<dbReference type="FunFam" id="3.10.20.740:FF:000001">
    <property type="entry name" value="NADH-quinone oxidoreductase subunit G"/>
    <property type="match status" value="1"/>
</dbReference>
<protein>
    <recommendedName>
        <fullName evidence="13">NADH-quinone oxidoreductase</fullName>
        <ecNumber evidence="13">7.1.1.-</ecNumber>
    </recommendedName>
</protein>
<dbReference type="Pfam" id="PF13510">
    <property type="entry name" value="Fer2_4"/>
    <property type="match status" value="1"/>
</dbReference>
<dbReference type="FunFam" id="2.20.25.90:FF:000002">
    <property type="entry name" value="NADH-quinone oxidoreductase"/>
    <property type="match status" value="1"/>
</dbReference>
<dbReference type="NCBIfam" id="TIGR01973">
    <property type="entry name" value="NuoG"/>
    <property type="match status" value="1"/>
</dbReference>
<comment type="similarity">
    <text evidence="2 13">Belongs to the complex I 75 kDa subunit family.</text>
</comment>
<dbReference type="GO" id="GO:0008137">
    <property type="term" value="F:NADH dehydrogenase (ubiquinone) activity"/>
    <property type="evidence" value="ECO:0007669"/>
    <property type="project" value="UniProtKB-UniRule"/>
</dbReference>
<dbReference type="GO" id="GO:0003954">
    <property type="term" value="F:NADH dehydrogenase activity"/>
    <property type="evidence" value="ECO:0007669"/>
    <property type="project" value="TreeGrafter"/>
</dbReference>
<dbReference type="PROSITE" id="PS51839">
    <property type="entry name" value="4FE4S_HC3"/>
    <property type="match status" value="1"/>
</dbReference>
<evidence type="ECO:0000256" key="8">
    <source>
        <dbReference type="ARBA" id="ARBA00023004"/>
    </source>
</evidence>
<dbReference type="GO" id="GO:0051537">
    <property type="term" value="F:2 iron, 2 sulfur cluster binding"/>
    <property type="evidence" value="ECO:0007669"/>
    <property type="project" value="UniProtKB-UniRule"/>
</dbReference>
<dbReference type="FunFam" id="3.30.70.20:FF:000016">
    <property type="entry name" value="NADH-quinone oxidoreductase"/>
    <property type="match status" value="1"/>
</dbReference>
<dbReference type="PROSITE" id="PS00643">
    <property type="entry name" value="COMPLEX1_75K_3"/>
    <property type="match status" value="1"/>
</dbReference>
<dbReference type="InterPro" id="IPR000283">
    <property type="entry name" value="NADH_UbQ_OxRdtase_75kDa_su_CS"/>
</dbReference>
<evidence type="ECO:0000313" key="18">
    <source>
        <dbReference type="Proteomes" id="UP000319103"/>
    </source>
</evidence>
<dbReference type="Proteomes" id="UP000319103">
    <property type="component" value="Unassembled WGS sequence"/>
</dbReference>
<evidence type="ECO:0000256" key="2">
    <source>
        <dbReference type="ARBA" id="ARBA00005404"/>
    </source>
</evidence>
<comment type="cofactor">
    <cofactor evidence="13">
        <name>[2Fe-2S] cluster</name>
        <dbReference type="ChEBI" id="CHEBI:190135"/>
    </cofactor>
    <text evidence="13">Binds 1 [2Fe-2S] cluster per subunit.</text>
</comment>
<dbReference type="Gene3D" id="3.30.70.20">
    <property type="match status" value="1"/>
</dbReference>
<dbReference type="SUPFAM" id="SSF53706">
    <property type="entry name" value="Formate dehydrogenase/DMSO reductase, domains 1-3"/>
    <property type="match status" value="1"/>
</dbReference>
<keyword evidence="18" id="KW-1185">Reference proteome</keyword>
<evidence type="ECO:0000256" key="11">
    <source>
        <dbReference type="ARBA" id="ARBA00047712"/>
    </source>
</evidence>
<dbReference type="Pfam" id="PF00384">
    <property type="entry name" value="Molybdopterin"/>
    <property type="match status" value="1"/>
</dbReference>
<dbReference type="SUPFAM" id="SSF54862">
    <property type="entry name" value="4Fe-4S ferredoxins"/>
    <property type="match status" value="1"/>
</dbReference>
<dbReference type="Pfam" id="PF22117">
    <property type="entry name" value="Fer4_Nqo3"/>
    <property type="match status" value="1"/>
</dbReference>
<dbReference type="InterPro" id="IPR001041">
    <property type="entry name" value="2Fe-2S_ferredoxin-type"/>
</dbReference>
<keyword evidence="7 13" id="KW-1278">Translocase</keyword>
<organism evidence="17 18">
    <name type="scientific">Kitasatospora acidiphila</name>
    <dbReference type="NCBI Taxonomy" id="2567942"/>
    <lineage>
        <taxon>Bacteria</taxon>
        <taxon>Bacillati</taxon>
        <taxon>Actinomycetota</taxon>
        <taxon>Actinomycetes</taxon>
        <taxon>Kitasatosporales</taxon>
        <taxon>Streptomycetaceae</taxon>
        <taxon>Kitasatospora</taxon>
    </lineage>
</organism>
<evidence type="ECO:0000259" key="15">
    <source>
        <dbReference type="PROSITE" id="PS51669"/>
    </source>
</evidence>
<keyword evidence="6 13" id="KW-0479">Metal-binding</keyword>
<keyword evidence="17" id="KW-0560">Oxidoreductase</keyword>
<evidence type="ECO:0000256" key="12">
    <source>
        <dbReference type="ARBA" id="ARBA00058530"/>
    </source>
</evidence>
<evidence type="ECO:0000313" key="17">
    <source>
        <dbReference type="EMBL" id="TQF03787.1"/>
    </source>
</evidence>
<evidence type="ECO:0000256" key="4">
    <source>
        <dbReference type="ARBA" id="ARBA00022714"/>
    </source>
</evidence>
<reference evidence="17 18" key="1">
    <citation type="submission" date="2019-06" db="EMBL/GenBank/DDBJ databases">
        <title>Description of Kitasatospora acidophila sp. nov. isolated from pine grove soil, and reclassification of Streptomyces novaecaesareae to Kitasatospora novaeceasareae comb. nov.</title>
        <authorList>
            <person name="Kim M.J."/>
        </authorList>
    </citation>
    <scope>NUCLEOTIDE SEQUENCE [LARGE SCALE GENOMIC DNA]</scope>
    <source>
        <strain evidence="17 18">MMS16-CNU292</strain>
    </source>
</reference>
<keyword evidence="4 13" id="KW-0001">2Fe-2S</keyword>
<dbReference type="OrthoDB" id="9810782at2"/>
<keyword evidence="9 13" id="KW-0411">Iron-sulfur</keyword>
<dbReference type="InterPro" id="IPR019574">
    <property type="entry name" value="NADH_UbQ_OxRdtase_Gsu_4Fe4S-bd"/>
</dbReference>
<evidence type="ECO:0000256" key="13">
    <source>
        <dbReference type="RuleBase" id="RU003525"/>
    </source>
</evidence>
<keyword evidence="3 13" id="KW-0004">4Fe-4S</keyword>
<accession>A0A540W4E4</accession>
<dbReference type="InterPro" id="IPR006656">
    <property type="entry name" value="Mopterin_OxRdtase"/>
</dbReference>
<dbReference type="Gene3D" id="2.20.25.90">
    <property type="entry name" value="ADC-like domains"/>
    <property type="match status" value="1"/>
</dbReference>
<evidence type="ECO:0000256" key="1">
    <source>
        <dbReference type="ARBA" id="ARBA00001966"/>
    </source>
</evidence>
<dbReference type="CDD" id="cd00207">
    <property type="entry name" value="fer2"/>
    <property type="match status" value="1"/>
</dbReference>
<dbReference type="RefSeq" id="WP_141634395.1">
    <property type="nucleotide sequence ID" value="NZ_VIGB01000003.1"/>
</dbReference>
<comment type="function">
    <text evidence="13">NDH-1 shuttles electrons from NADH, via FMN and iron-sulfur (Fe-S) centers, to quinones in the respiratory chain. Couples the redox reaction to proton translocation (for every two electrons transferred, four hydrogen ions are translocated across the cytoplasmic membrane), and thus conserves the redox energy in a proton gradient.</text>
</comment>
<dbReference type="InterPro" id="IPR006963">
    <property type="entry name" value="Mopterin_OxRdtase_4Fe-4S_dom"/>
</dbReference>
<dbReference type="InterPro" id="IPR036010">
    <property type="entry name" value="2Fe-2S_ferredoxin-like_sf"/>
</dbReference>
<dbReference type="AlphaFoldDB" id="A0A540W4E4"/>
<dbReference type="GO" id="GO:0042773">
    <property type="term" value="P:ATP synthesis coupled electron transport"/>
    <property type="evidence" value="ECO:0007669"/>
    <property type="project" value="InterPro"/>
</dbReference>
<dbReference type="GO" id="GO:0048038">
    <property type="term" value="F:quinone binding"/>
    <property type="evidence" value="ECO:0007669"/>
    <property type="project" value="UniProtKB-UniRule"/>
</dbReference>
<dbReference type="Pfam" id="PF04879">
    <property type="entry name" value="Molybdop_Fe4S4"/>
    <property type="match status" value="1"/>
</dbReference>
<dbReference type="PROSITE" id="PS00641">
    <property type="entry name" value="COMPLEX1_75K_1"/>
    <property type="match status" value="1"/>
</dbReference>
<dbReference type="PROSITE" id="PS00642">
    <property type="entry name" value="COMPLEX1_75K_2"/>
    <property type="match status" value="1"/>
</dbReference>
<gene>
    <name evidence="17" type="ORF">E6W39_18085</name>
</gene>
<keyword evidence="10 13" id="KW-0520">NAD</keyword>
<dbReference type="GO" id="GO:0046872">
    <property type="term" value="F:metal ion binding"/>
    <property type="evidence" value="ECO:0007669"/>
    <property type="project" value="UniProtKB-UniRule"/>
</dbReference>
<comment type="catalytic activity">
    <reaction evidence="11 13">
        <text>a quinone + NADH + 5 H(+)(in) = a quinol + NAD(+) + 4 H(+)(out)</text>
        <dbReference type="Rhea" id="RHEA:57888"/>
        <dbReference type="ChEBI" id="CHEBI:15378"/>
        <dbReference type="ChEBI" id="CHEBI:24646"/>
        <dbReference type="ChEBI" id="CHEBI:57540"/>
        <dbReference type="ChEBI" id="CHEBI:57945"/>
        <dbReference type="ChEBI" id="CHEBI:132124"/>
    </reaction>
</comment>
<dbReference type="SMART" id="SM00929">
    <property type="entry name" value="NADH-G_4Fe-4S_3"/>
    <property type="match status" value="1"/>
</dbReference>
<name>A0A540W4E4_9ACTN</name>
<dbReference type="PROSITE" id="PS51669">
    <property type="entry name" value="4FE4S_MOW_BIS_MGD"/>
    <property type="match status" value="1"/>
</dbReference>
<evidence type="ECO:0000256" key="5">
    <source>
        <dbReference type="ARBA" id="ARBA00022719"/>
    </source>
</evidence>
<evidence type="ECO:0000259" key="14">
    <source>
        <dbReference type="PROSITE" id="PS51085"/>
    </source>
</evidence>
<evidence type="ECO:0000259" key="16">
    <source>
        <dbReference type="PROSITE" id="PS51839"/>
    </source>
</evidence>
<keyword evidence="5 13" id="KW-0874">Quinone</keyword>
<dbReference type="Pfam" id="PF10588">
    <property type="entry name" value="NADH-G_4Fe-4S_3"/>
    <property type="match status" value="1"/>
</dbReference>
<comment type="cofactor">
    <cofactor evidence="1 13">
        <name>[4Fe-4S] cluster</name>
        <dbReference type="ChEBI" id="CHEBI:49883"/>
    </cofactor>
</comment>
<evidence type="ECO:0000256" key="10">
    <source>
        <dbReference type="ARBA" id="ARBA00023027"/>
    </source>
</evidence>
<dbReference type="EC" id="7.1.1.-" evidence="13"/>
<dbReference type="CDD" id="cd02788">
    <property type="entry name" value="MopB_CT_NDH-1_NuoG2-N7"/>
    <property type="match status" value="1"/>
</dbReference>
<evidence type="ECO:0000256" key="6">
    <source>
        <dbReference type="ARBA" id="ARBA00022723"/>
    </source>
</evidence>
<keyword evidence="8 13" id="KW-0408">Iron</keyword>
<dbReference type="SMART" id="SM00926">
    <property type="entry name" value="Molybdop_Fe4S4"/>
    <property type="match status" value="1"/>
</dbReference>
<feature type="domain" description="2Fe-2S ferredoxin-type" evidence="14">
    <location>
        <begin position="11"/>
        <end position="89"/>
    </location>
</feature>
<dbReference type="InterPro" id="IPR050123">
    <property type="entry name" value="Prok_molybdopt-oxidoreductase"/>
</dbReference>
<dbReference type="SUPFAM" id="SSF54292">
    <property type="entry name" value="2Fe-2S ferredoxin-like"/>
    <property type="match status" value="1"/>
</dbReference>
<dbReference type="PANTHER" id="PTHR43105:SF12">
    <property type="entry name" value="NADH-QUINONE OXIDOREDUCTASE SUBUNIT G"/>
    <property type="match status" value="1"/>
</dbReference>
<dbReference type="GO" id="GO:0016020">
    <property type="term" value="C:membrane"/>
    <property type="evidence" value="ECO:0007669"/>
    <property type="project" value="InterPro"/>
</dbReference>
<evidence type="ECO:0000256" key="3">
    <source>
        <dbReference type="ARBA" id="ARBA00022485"/>
    </source>
</evidence>
<dbReference type="Gene3D" id="3.10.20.740">
    <property type="match status" value="1"/>
</dbReference>
<dbReference type="InterPro" id="IPR010228">
    <property type="entry name" value="NADH_UbQ_OxRdtase_Gsu"/>
</dbReference>
<feature type="domain" description="4Fe-4S His(Cys)3-ligated-type" evidence="16">
    <location>
        <begin position="91"/>
        <end position="130"/>
    </location>
</feature>
<proteinExistence type="inferred from homology"/>
<dbReference type="Gene3D" id="3.40.228.10">
    <property type="entry name" value="Dimethylsulfoxide Reductase, domain 2"/>
    <property type="match status" value="1"/>
</dbReference>
<dbReference type="InterPro" id="IPR054351">
    <property type="entry name" value="NADH_UbQ_OxRdtase_ferredoxin"/>
</dbReference>
<comment type="caution">
    <text evidence="17">The sequence shown here is derived from an EMBL/GenBank/DDBJ whole genome shotgun (WGS) entry which is preliminary data.</text>
</comment>
<comment type="function">
    <text evidence="12">NDH-1 shuttles electrons from NADH, via FMN and iron-sulfur (Fe-S) centers, to quinones in the respiratory chain. The immediate electron acceptor for the enzyme in this species is believed to be menaquinone. Couples the redox reaction to proton translocation (for every two electrons transferred, four hydrogen ions are translocated across the cytoplasmic membrane), and thus conserves the redox energy in a proton gradient.</text>
</comment>
<dbReference type="EMBL" id="VIGB01000003">
    <property type="protein sequence ID" value="TQF03787.1"/>
    <property type="molecule type" value="Genomic_DNA"/>
</dbReference>
<evidence type="ECO:0000256" key="7">
    <source>
        <dbReference type="ARBA" id="ARBA00022967"/>
    </source>
</evidence>
<sequence>MTVTPEKTAVELVTLTIDGVQVQVPKGTLVIRAAEQIGTQVPRFCDHPLLEPVGACRQCIVEIEGQRKPVASCTIPVAEGMVVHTQVSSPVAEKAQRGVMELLLINHPLDCPVCDKGGECPLQNQAMSNGQADSRFDGMKRTYEKPIPISSQVLLDRERCVLCARCTRFSQQIAGDPFIELLERGALEQVGIGEGDGFESYFSGNTIQICPVGALTSAAYRFRSRPFDLVSSPSVCEHCASGCSMRTDHRRGKVLRRLAGEEPEVNEEWNCDKGRFAFRYAQQRDRLTSPLVRDVATGELVATSWPQALAAAAEGLRGARAGVLTGGRVTVEDAYGYAKFARVVLGTNDVDFRARPHSAEEADFLAAAVAGTGVDLEAGTGVSYRALEQAPAVLLAGFEPEEESPIVFLRLRKAARAGRLKVFAIADHRSRGLAKLGGALLAAAPGTEPEWLGALAEQSGLENEAGQVAELLRRPGAVILVGERLAQIPGAFTAALRLAHASGARLAWIPRRAGERGALEAGALPGLLPGGRPVTVPAARAEVAAVWGVPELPARLGRDTGQILAAAVAGDLDALVVGGLDPDDLADPQLADEALAQVGFVVSLELRPSAVTEQADVVLPVAAVAEKAGTFLDWEGRVRLFEPALKPDQLMVRQLGSDVRVLNMLADAIGHRLGLPDIRAARRELDELTPWTGDRPAAPVGHPMPLPRPATGQAVLAGWRLLLDNGSLQQGDEHLAGTRHRAAARLSPSTAAEIGASGGRLRITGPSGSLLLPLDIDPEQPDRTVWLPLNSTDPGAYRALGTTVGHLVTIAPAGEGE</sequence>
<dbReference type="PROSITE" id="PS51085">
    <property type="entry name" value="2FE2S_FER_2"/>
    <property type="match status" value="1"/>
</dbReference>
<dbReference type="NCBIfam" id="NF005895">
    <property type="entry name" value="PRK07860.1"/>
    <property type="match status" value="1"/>
</dbReference>
<dbReference type="GO" id="GO:0051539">
    <property type="term" value="F:4 iron, 4 sulfur cluster binding"/>
    <property type="evidence" value="ECO:0007669"/>
    <property type="project" value="UniProtKB-KW"/>
</dbReference>
<feature type="domain" description="4Fe-4S Mo/W bis-MGD-type" evidence="15">
    <location>
        <begin position="229"/>
        <end position="285"/>
    </location>
</feature>
<dbReference type="PANTHER" id="PTHR43105">
    <property type="entry name" value="RESPIRATORY NITRATE REDUCTASE"/>
    <property type="match status" value="1"/>
</dbReference>
<evidence type="ECO:0000256" key="9">
    <source>
        <dbReference type="ARBA" id="ARBA00023014"/>
    </source>
</evidence>
<dbReference type="Gene3D" id="3.40.50.740">
    <property type="match status" value="2"/>
</dbReference>